<dbReference type="Pfam" id="PF07750">
    <property type="entry name" value="GcrA"/>
    <property type="match status" value="1"/>
</dbReference>
<evidence type="ECO:0000313" key="3">
    <source>
        <dbReference type="Proteomes" id="UP000319897"/>
    </source>
</evidence>
<feature type="region of interest" description="Disordered" evidence="1">
    <location>
        <begin position="47"/>
        <end position="107"/>
    </location>
</feature>
<feature type="compositionally biased region" description="Basic and acidic residues" evidence="1">
    <location>
        <begin position="56"/>
        <end position="69"/>
    </location>
</feature>
<dbReference type="OrthoDB" id="9798071at2"/>
<dbReference type="RefSeq" id="WP_140927864.1">
    <property type="nucleotide sequence ID" value="NZ_VFSU01000021.1"/>
</dbReference>
<evidence type="ECO:0000256" key="1">
    <source>
        <dbReference type="SAM" id="MobiDB-lite"/>
    </source>
</evidence>
<keyword evidence="3" id="KW-1185">Reference proteome</keyword>
<dbReference type="InterPro" id="IPR011681">
    <property type="entry name" value="GcrA"/>
</dbReference>
<comment type="caution">
    <text evidence="2">The sequence shown here is derived from an EMBL/GenBank/DDBJ whole genome shotgun (WGS) entry which is preliminary data.</text>
</comment>
<feature type="compositionally biased region" description="Pro residues" evidence="1">
    <location>
        <begin position="73"/>
        <end position="83"/>
    </location>
</feature>
<feature type="region of interest" description="Disordered" evidence="1">
    <location>
        <begin position="181"/>
        <end position="203"/>
    </location>
</feature>
<dbReference type="AlphaFoldDB" id="A0A501XMZ0"/>
<reference evidence="2 3" key="1">
    <citation type="submission" date="2019-06" db="EMBL/GenBank/DDBJ databases">
        <authorList>
            <person name="Lee I."/>
            <person name="Jang G.I."/>
            <person name="Hwang C.Y."/>
        </authorList>
    </citation>
    <scope>NUCLEOTIDE SEQUENCE [LARGE SCALE GENOMIC DNA]</scope>
    <source>
        <strain evidence="2 3">PAMC 28131</strain>
    </source>
</reference>
<accession>A0A501XMZ0</accession>
<gene>
    <name evidence="2" type="ORF">FJQ54_07880</name>
</gene>
<dbReference type="EMBL" id="VFSU01000021">
    <property type="protein sequence ID" value="TPE61805.1"/>
    <property type="molecule type" value="Genomic_DNA"/>
</dbReference>
<protein>
    <submittedName>
        <fullName evidence="2">GcrA cell cycle regulator</fullName>
    </submittedName>
</protein>
<proteinExistence type="predicted"/>
<evidence type="ECO:0000313" key="2">
    <source>
        <dbReference type="EMBL" id="TPE61805.1"/>
    </source>
</evidence>
<feature type="compositionally biased region" description="Pro residues" evidence="1">
    <location>
        <begin position="189"/>
        <end position="203"/>
    </location>
</feature>
<dbReference type="Proteomes" id="UP000319897">
    <property type="component" value="Unassembled WGS sequence"/>
</dbReference>
<organism evidence="2 3">
    <name type="scientific">Sandaracinobacter neustonicus</name>
    <dbReference type="NCBI Taxonomy" id="1715348"/>
    <lineage>
        <taxon>Bacteria</taxon>
        <taxon>Pseudomonadati</taxon>
        <taxon>Pseudomonadota</taxon>
        <taxon>Alphaproteobacteria</taxon>
        <taxon>Sphingomonadales</taxon>
        <taxon>Sphingosinicellaceae</taxon>
        <taxon>Sandaracinobacter</taxon>
    </lineage>
</organism>
<name>A0A501XMZ0_9SPHN</name>
<sequence>MAWTDERIALLKQYWEEGRSASQIAEILGEGLSRNAVIGKAHRLGLASRPSPLKTGEAKAESKAPKAEAKPAAPKPAPRPAPQPVAAAPAPQPAPTPVVAAPVAPPVAPAPAALSPGLQPAPRPAAPRGKGERVTLLDLNDRICKWPIGHPDEPDFHFCGKPVNPGFPYCGEHCLVAYQAQMPRRDRPGGPPRPFGPNLPRPR</sequence>